<dbReference type="RefSeq" id="WP_128214075.1">
    <property type="nucleotide sequence ID" value="NZ_CP025746.1"/>
</dbReference>
<protein>
    <submittedName>
        <fullName evidence="4">N-acetyltransferase</fullName>
    </submittedName>
</protein>
<keyword evidence="1 4" id="KW-0808">Transferase</keyword>
<dbReference type="CDD" id="cd04301">
    <property type="entry name" value="NAT_SF"/>
    <property type="match status" value="1"/>
</dbReference>
<accession>A0A410DWP7</accession>
<dbReference type="EMBL" id="CP025746">
    <property type="protein sequence ID" value="QAA33352.1"/>
    <property type="molecule type" value="Genomic_DNA"/>
</dbReference>
<dbReference type="InterPro" id="IPR016181">
    <property type="entry name" value="Acyl_CoA_acyltransferase"/>
</dbReference>
<reference evidence="4 5" key="1">
    <citation type="submission" date="2018-01" db="EMBL/GenBank/DDBJ databases">
        <title>Genome Sequencing and Assembly of Anaerobacter polyendosporus strain CT4.</title>
        <authorList>
            <person name="Tachaapaikoon C."/>
            <person name="Sutheeworapong S."/>
            <person name="Jenjaroenpun P."/>
            <person name="Wongsurawat T."/>
            <person name="Nookeaw I."/>
            <person name="Cheawchanlertfa P."/>
            <person name="Kosugi A."/>
            <person name="Cheevadhanarak S."/>
            <person name="Ratanakhanokchai K."/>
        </authorList>
    </citation>
    <scope>NUCLEOTIDE SEQUENCE [LARGE SCALE GENOMIC DNA]</scope>
    <source>
        <strain evidence="4 5">CT4</strain>
    </source>
</reference>
<dbReference type="Pfam" id="PF13673">
    <property type="entry name" value="Acetyltransf_10"/>
    <property type="match status" value="1"/>
</dbReference>
<dbReference type="Proteomes" id="UP000286268">
    <property type="component" value="Chromosome"/>
</dbReference>
<dbReference type="GO" id="GO:0016747">
    <property type="term" value="F:acyltransferase activity, transferring groups other than amino-acyl groups"/>
    <property type="evidence" value="ECO:0007669"/>
    <property type="project" value="InterPro"/>
</dbReference>
<evidence type="ECO:0000313" key="4">
    <source>
        <dbReference type="EMBL" id="QAA33352.1"/>
    </source>
</evidence>
<evidence type="ECO:0000313" key="5">
    <source>
        <dbReference type="Proteomes" id="UP000286268"/>
    </source>
</evidence>
<dbReference type="InterPro" id="IPR000182">
    <property type="entry name" value="GNAT_dom"/>
</dbReference>
<evidence type="ECO:0000256" key="1">
    <source>
        <dbReference type="ARBA" id="ARBA00022679"/>
    </source>
</evidence>
<organism evidence="4 5">
    <name type="scientific">Clostridium manihotivorum</name>
    <dbReference type="NCBI Taxonomy" id="2320868"/>
    <lineage>
        <taxon>Bacteria</taxon>
        <taxon>Bacillati</taxon>
        <taxon>Bacillota</taxon>
        <taxon>Clostridia</taxon>
        <taxon>Eubacteriales</taxon>
        <taxon>Clostridiaceae</taxon>
        <taxon>Clostridium</taxon>
    </lineage>
</organism>
<dbReference type="NCBIfam" id="NF007853">
    <property type="entry name" value="PRK10562.1"/>
    <property type="match status" value="1"/>
</dbReference>
<name>A0A410DWP7_9CLOT</name>
<dbReference type="OrthoDB" id="88131at2"/>
<dbReference type="AlphaFoldDB" id="A0A410DWP7"/>
<sequence>MIREMNHEDIDTLIDIWLESTAEAHSFIPKSYWTENYVLIKEHYLPTSKTYVFEDVHLIKGFISILNNNYIGALFIDTKHQNNGIGSKLISHVQKHYNQLSLSVYKKNVKATNFYKNMNFYIEEENLDTATNEFEYLMFWNSFKQI</sequence>
<dbReference type="KEGG" id="cmah:C1I91_17805"/>
<dbReference type="Gene3D" id="3.40.630.30">
    <property type="match status" value="1"/>
</dbReference>
<dbReference type="SUPFAM" id="SSF55729">
    <property type="entry name" value="Acyl-CoA N-acyltransferases (Nat)"/>
    <property type="match status" value="1"/>
</dbReference>
<dbReference type="PANTHER" id="PTHR43800">
    <property type="entry name" value="PEPTIDYL-LYSINE N-ACETYLTRANSFERASE YJAB"/>
    <property type="match status" value="1"/>
</dbReference>
<keyword evidence="5" id="KW-1185">Reference proteome</keyword>
<dbReference type="PROSITE" id="PS51186">
    <property type="entry name" value="GNAT"/>
    <property type="match status" value="1"/>
</dbReference>
<proteinExistence type="predicted"/>
<keyword evidence="2" id="KW-0012">Acyltransferase</keyword>
<feature type="domain" description="N-acetyltransferase" evidence="3">
    <location>
        <begin position="1"/>
        <end position="141"/>
    </location>
</feature>
<evidence type="ECO:0000256" key="2">
    <source>
        <dbReference type="ARBA" id="ARBA00023315"/>
    </source>
</evidence>
<gene>
    <name evidence="4" type="ORF">C1I91_17805</name>
</gene>
<dbReference type="PANTHER" id="PTHR43800:SF1">
    <property type="entry name" value="PEPTIDYL-LYSINE N-ACETYLTRANSFERASE YJAB"/>
    <property type="match status" value="1"/>
</dbReference>
<evidence type="ECO:0000259" key="3">
    <source>
        <dbReference type="PROSITE" id="PS51186"/>
    </source>
</evidence>